<comment type="caution">
    <text evidence="2">The sequence shown here is derived from an EMBL/GenBank/DDBJ whole genome shotgun (WGS) entry which is preliminary data.</text>
</comment>
<sequence>MEGCAVGTSNNEGRSAGDGTGGSCIPNTHHLPTLTISPHSPSPNTHHLPTLTISQHSPSPNTHHTSAQSSHAHYRPACDEGLAGTLALTPALDTHADGQVVDT</sequence>
<keyword evidence="3" id="KW-1185">Reference proteome</keyword>
<feature type="compositionally biased region" description="Low complexity" evidence="1">
    <location>
        <begin position="62"/>
        <end position="71"/>
    </location>
</feature>
<dbReference type="EMBL" id="JAWZYT010001230">
    <property type="protein sequence ID" value="KAK4314328.1"/>
    <property type="molecule type" value="Genomic_DNA"/>
</dbReference>
<reference evidence="2" key="1">
    <citation type="submission" date="2023-11" db="EMBL/GenBank/DDBJ databases">
        <title>Genome assemblies of two species of porcelain crab, Petrolisthes cinctipes and Petrolisthes manimaculis (Anomura: Porcellanidae).</title>
        <authorList>
            <person name="Angst P."/>
        </authorList>
    </citation>
    <scope>NUCLEOTIDE SEQUENCE</scope>
    <source>
        <strain evidence="2">PB745_02</strain>
        <tissue evidence="2">Gill</tissue>
    </source>
</reference>
<organism evidence="2 3">
    <name type="scientific">Petrolisthes manimaculis</name>
    <dbReference type="NCBI Taxonomy" id="1843537"/>
    <lineage>
        <taxon>Eukaryota</taxon>
        <taxon>Metazoa</taxon>
        <taxon>Ecdysozoa</taxon>
        <taxon>Arthropoda</taxon>
        <taxon>Crustacea</taxon>
        <taxon>Multicrustacea</taxon>
        <taxon>Malacostraca</taxon>
        <taxon>Eumalacostraca</taxon>
        <taxon>Eucarida</taxon>
        <taxon>Decapoda</taxon>
        <taxon>Pleocyemata</taxon>
        <taxon>Anomura</taxon>
        <taxon>Galatheoidea</taxon>
        <taxon>Porcellanidae</taxon>
        <taxon>Petrolisthes</taxon>
    </lineage>
</organism>
<name>A0AAE1U8F4_9EUCA</name>
<proteinExistence type="predicted"/>
<feature type="compositionally biased region" description="Polar residues" evidence="1">
    <location>
        <begin position="34"/>
        <end position="61"/>
    </location>
</feature>
<evidence type="ECO:0000313" key="3">
    <source>
        <dbReference type="Proteomes" id="UP001292094"/>
    </source>
</evidence>
<evidence type="ECO:0000313" key="2">
    <source>
        <dbReference type="EMBL" id="KAK4314328.1"/>
    </source>
</evidence>
<evidence type="ECO:0000256" key="1">
    <source>
        <dbReference type="SAM" id="MobiDB-lite"/>
    </source>
</evidence>
<dbReference type="AlphaFoldDB" id="A0AAE1U8F4"/>
<accession>A0AAE1U8F4</accession>
<protein>
    <submittedName>
        <fullName evidence="2">Uncharacterized protein</fullName>
    </submittedName>
</protein>
<dbReference type="Proteomes" id="UP001292094">
    <property type="component" value="Unassembled WGS sequence"/>
</dbReference>
<gene>
    <name evidence="2" type="ORF">Pmani_014360</name>
</gene>
<feature type="region of interest" description="Disordered" evidence="1">
    <location>
        <begin position="1"/>
        <end position="76"/>
    </location>
</feature>